<organism evidence="2 3">
    <name type="scientific">Cohnella herbarum</name>
    <dbReference type="NCBI Taxonomy" id="2728023"/>
    <lineage>
        <taxon>Bacteria</taxon>
        <taxon>Bacillati</taxon>
        <taxon>Bacillota</taxon>
        <taxon>Bacilli</taxon>
        <taxon>Bacillales</taxon>
        <taxon>Paenibacillaceae</taxon>
        <taxon>Cohnella</taxon>
    </lineage>
</organism>
<dbReference type="InterPro" id="IPR036188">
    <property type="entry name" value="FAD/NAD-bd_sf"/>
</dbReference>
<evidence type="ECO:0000313" key="3">
    <source>
        <dbReference type="Proteomes" id="UP000502248"/>
    </source>
</evidence>
<dbReference type="KEGG" id="cheb:HH215_15025"/>
<evidence type="ECO:0000259" key="1">
    <source>
        <dbReference type="Pfam" id="PF01266"/>
    </source>
</evidence>
<dbReference type="EMBL" id="CP051680">
    <property type="protein sequence ID" value="QJD84358.1"/>
    <property type="molecule type" value="Genomic_DNA"/>
</dbReference>
<dbReference type="Pfam" id="PF01266">
    <property type="entry name" value="DAO"/>
    <property type="match status" value="1"/>
</dbReference>
<gene>
    <name evidence="2" type="ORF">HH215_15025</name>
</gene>
<dbReference type="GO" id="GO:0005737">
    <property type="term" value="C:cytoplasm"/>
    <property type="evidence" value="ECO:0007669"/>
    <property type="project" value="TreeGrafter"/>
</dbReference>
<dbReference type="Gene3D" id="3.30.9.10">
    <property type="entry name" value="D-Amino Acid Oxidase, subunit A, domain 2"/>
    <property type="match status" value="1"/>
</dbReference>
<evidence type="ECO:0000313" key="2">
    <source>
        <dbReference type="EMBL" id="QJD84358.1"/>
    </source>
</evidence>
<name>A0A7Z2VJI8_9BACL</name>
<dbReference type="InterPro" id="IPR006076">
    <property type="entry name" value="FAD-dep_OxRdtase"/>
</dbReference>
<dbReference type="SUPFAM" id="SSF51905">
    <property type="entry name" value="FAD/NAD(P)-binding domain"/>
    <property type="match status" value="1"/>
</dbReference>
<dbReference type="Proteomes" id="UP000502248">
    <property type="component" value="Chromosome"/>
</dbReference>
<sequence>MNLHFGNLFWPGTYTEPDRFPALDKSIRTRVVIIGGGMSGVICGYVLATSGIDTVLVEQKTIASGSTSANTGLLQYSNDTLLSEFADRLGEQTAVKFYQACKKATERLSDIADGLRRKVDFKRRNSLYYASEAEDVPMLRREYEILHRNGFDAEWWEESRIANHFPFRKAAAIVTRGDGEVNPYLFVHSLAEEARLKGLIIHENTAMLSVEPTTGGYVVNTNGGKIEAEHVIYAVGYVPESAGGHWIRALINRSYAIVTDPIDSLADWHERFLLWETARPYLYVRTTVDNRIVVGGLDENIRQPVLSDQELRSRSMRLLSELHKLFPEWTPRIRYEWCATFGESADGLPYLGEDPERPGQYYCLGYGGNGTIYSMLGAEIIRDRLLGLDHPVASIVRPDRSVTVS</sequence>
<accession>A0A7Z2VJI8</accession>
<keyword evidence="3" id="KW-1185">Reference proteome</keyword>
<dbReference type="Gene3D" id="3.50.50.60">
    <property type="entry name" value="FAD/NAD(P)-binding domain"/>
    <property type="match status" value="1"/>
</dbReference>
<reference evidence="2 3" key="1">
    <citation type="submission" date="2020-04" db="EMBL/GenBank/DDBJ databases">
        <title>Genome sequencing of novel species.</title>
        <authorList>
            <person name="Heo J."/>
            <person name="Kim S.-J."/>
            <person name="Kim J.-S."/>
            <person name="Hong S.-B."/>
            <person name="Kwon S.-W."/>
        </authorList>
    </citation>
    <scope>NUCLEOTIDE SEQUENCE [LARGE SCALE GENOMIC DNA]</scope>
    <source>
        <strain evidence="2 3">MFER-1</strain>
    </source>
</reference>
<feature type="domain" description="FAD dependent oxidoreductase" evidence="1">
    <location>
        <begin position="30"/>
        <end position="383"/>
    </location>
</feature>
<dbReference type="RefSeq" id="WP_169280642.1">
    <property type="nucleotide sequence ID" value="NZ_CP051680.1"/>
</dbReference>
<dbReference type="PANTHER" id="PTHR13847">
    <property type="entry name" value="SARCOSINE DEHYDROGENASE-RELATED"/>
    <property type="match status" value="1"/>
</dbReference>
<proteinExistence type="predicted"/>
<dbReference type="AlphaFoldDB" id="A0A7Z2VJI8"/>
<dbReference type="PANTHER" id="PTHR13847:SF201">
    <property type="entry name" value="PUTATIBE OXIDOREDUCTASE"/>
    <property type="match status" value="1"/>
</dbReference>
<protein>
    <submittedName>
        <fullName evidence="2">FAD-binding oxidoreductase</fullName>
    </submittedName>
</protein>